<dbReference type="Pfam" id="PF21348">
    <property type="entry name" value="RGL11_C"/>
    <property type="match status" value="1"/>
</dbReference>
<dbReference type="PANTHER" id="PTHR43118">
    <property type="entry name" value="RHAMNOGALACTURONAN LYASE (EUROFUNG)"/>
    <property type="match status" value="1"/>
</dbReference>
<dbReference type="EMBL" id="GL890840">
    <property type="protein sequence ID" value="EGJ33958.1"/>
    <property type="molecule type" value="Genomic_DNA"/>
</dbReference>
<organism evidence="3 4">
    <name type="scientific">Moorena producens 3L</name>
    <dbReference type="NCBI Taxonomy" id="489825"/>
    <lineage>
        <taxon>Bacteria</taxon>
        <taxon>Bacillati</taxon>
        <taxon>Cyanobacteriota</taxon>
        <taxon>Cyanophyceae</taxon>
        <taxon>Coleofasciculales</taxon>
        <taxon>Coleofasciculaceae</taxon>
        <taxon>Moorena</taxon>
    </lineage>
</organism>
<dbReference type="HOGENOM" id="CLU_025619_0_0_3"/>
<dbReference type="InterPro" id="IPR028994">
    <property type="entry name" value="Integrin_alpha_N"/>
</dbReference>
<keyword evidence="1" id="KW-0732">Signal</keyword>
<dbReference type="SUPFAM" id="SSF69318">
    <property type="entry name" value="Integrin alpha N-terminal domain"/>
    <property type="match status" value="1"/>
</dbReference>
<dbReference type="Proteomes" id="UP000003959">
    <property type="component" value="Unassembled WGS sequence"/>
</dbReference>
<dbReference type="Pfam" id="PF13517">
    <property type="entry name" value="FG-GAP_3"/>
    <property type="match status" value="1"/>
</dbReference>
<feature type="domain" description="Rhamnogalacturonan lyase family 11 C-terminal" evidence="2">
    <location>
        <begin position="202"/>
        <end position="425"/>
    </location>
</feature>
<sequence>MEQSKAKRGIAKVSNLPYSTIKPQVIELKPAASDRRLGGLIAADINDDGQKDLIITKPGYIAAYSHSGKALWSKSINIQVTGKSESQGLPGNQAPGVQAADVDGDQKTEVLFLTKDNTLHIVEGFNGETQKTIKLPSPEGTEGWEHLVVANFRGKGDRDLLLQATNAEGYRMGRYLAAYPLDNLLKGENLQPLWSRDDFLANAHNGARVADLDGDGKDEVLGGTIISPDGEMLLKIPIKGHIDSLFVADVRPDIPGLEVVALEEGGGNRVFLYNRDRVIWKTHYKHQEPQNAAIGDFDPQRPGLEVWCRSRYQKHQKPFVFDAQGQLIANYQMDDVAPKGWTDKGVEVIVPIDWTGESRQLVAVKERHKPGDVGIFDALSGQFLHRFKEQAARLYVADVSGDWREEVMVLNGNQLDIYSNPEPNPNLDRPRLWTQNHYRRSKMTWNYYSP</sequence>
<dbReference type="InterPro" id="IPR034641">
    <property type="entry name" value="RGL11"/>
</dbReference>
<evidence type="ECO:0000259" key="2">
    <source>
        <dbReference type="Pfam" id="PF21348"/>
    </source>
</evidence>
<reference evidence="4" key="1">
    <citation type="journal article" date="2011" name="Proc. Natl. Acad. Sci. U.S.A.">
        <title>Genomic insights into the physiology and ecology of the marine filamentous cyanobacterium Lyngbya majuscula.</title>
        <authorList>
            <person name="Jones A.C."/>
            <person name="Monroe E.A."/>
            <person name="Podell S."/>
            <person name="Hess W.R."/>
            <person name="Klages S."/>
            <person name="Esquenazi E."/>
            <person name="Niessen S."/>
            <person name="Hoover H."/>
            <person name="Rothmann M."/>
            <person name="Lasken R.S."/>
            <person name="Yates J.R.III."/>
            <person name="Reinhardt R."/>
            <person name="Kube M."/>
            <person name="Burkart M.D."/>
            <person name="Allen E.E."/>
            <person name="Dorrestein P.C."/>
            <person name="Gerwick W.H."/>
            <person name="Gerwick L."/>
        </authorList>
    </citation>
    <scope>NUCLEOTIDE SEQUENCE [LARGE SCALE GENOMIC DNA]</scope>
    <source>
        <strain evidence="4">3L</strain>
    </source>
</reference>
<accession>F4XMP9</accession>
<protein>
    <recommendedName>
        <fullName evidence="2">Rhamnogalacturonan lyase family 11 C-terminal domain-containing protein</fullName>
    </recommendedName>
</protein>
<proteinExistence type="predicted"/>
<evidence type="ECO:0000313" key="3">
    <source>
        <dbReference type="EMBL" id="EGJ33958.1"/>
    </source>
</evidence>
<evidence type="ECO:0000313" key="4">
    <source>
        <dbReference type="Proteomes" id="UP000003959"/>
    </source>
</evidence>
<dbReference type="InterPro" id="IPR049366">
    <property type="entry name" value="RGL11_C"/>
</dbReference>
<gene>
    <name evidence="3" type="ORF">LYNGBM3L_22560</name>
</gene>
<dbReference type="AlphaFoldDB" id="F4XMP9"/>
<dbReference type="eggNOG" id="COG3401">
    <property type="taxonomic scope" value="Bacteria"/>
</dbReference>
<name>F4XMP9_9CYAN</name>
<evidence type="ECO:0000256" key="1">
    <source>
        <dbReference type="ARBA" id="ARBA00022729"/>
    </source>
</evidence>
<dbReference type="InterPro" id="IPR013517">
    <property type="entry name" value="FG-GAP"/>
</dbReference>
<dbReference type="PANTHER" id="PTHR43118:SF1">
    <property type="entry name" value="RHAMNOGALACTURONAN LYASE (EUROFUNG)"/>
    <property type="match status" value="1"/>
</dbReference>
<keyword evidence="4" id="KW-1185">Reference proteome</keyword>